<name>A0AAV7L8V0_PLEWA</name>
<gene>
    <name evidence="2" type="ORF">NDU88_000599</name>
</gene>
<reference evidence="2" key="1">
    <citation type="journal article" date="2022" name="bioRxiv">
        <title>Sequencing and chromosome-scale assembly of the giantPleurodeles waltlgenome.</title>
        <authorList>
            <person name="Brown T."/>
            <person name="Elewa A."/>
            <person name="Iarovenko S."/>
            <person name="Subramanian E."/>
            <person name="Araus A.J."/>
            <person name="Petzold A."/>
            <person name="Susuki M."/>
            <person name="Suzuki K.-i.T."/>
            <person name="Hayashi T."/>
            <person name="Toyoda A."/>
            <person name="Oliveira C."/>
            <person name="Osipova E."/>
            <person name="Leigh N.D."/>
            <person name="Simon A."/>
            <person name="Yun M.H."/>
        </authorList>
    </citation>
    <scope>NUCLEOTIDE SEQUENCE</scope>
    <source>
        <strain evidence="2">20211129_DDA</strain>
        <tissue evidence="2">Liver</tissue>
    </source>
</reference>
<sequence length="67" mass="7544">MTREQPLRIVKGTPPPKATGPPRGRMPERLSLFSHWCLECCWGSRAGVRQQISHTFGNVQTCSADFM</sequence>
<organism evidence="2 3">
    <name type="scientific">Pleurodeles waltl</name>
    <name type="common">Iberian ribbed newt</name>
    <dbReference type="NCBI Taxonomy" id="8319"/>
    <lineage>
        <taxon>Eukaryota</taxon>
        <taxon>Metazoa</taxon>
        <taxon>Chordata</taxon>
        <taxon>Craniata</taxon>
        <taxon>Vertebrata</taxon>
        <taxon>Euteleostomi</taxon>
        <taxon>Amphibia</taxon>
        <taxon>Batrachia</taxon>
        <taxon>Caudata</taxon>
        <taxon>Salamandroidea</taxon>
        <taxon>Salamandridae</taxon>
        <taxon>Pleurodelinae</taxon>
        <taxon>Pleurodeles</taxon>
    </lineage>
</organism>
<keyword evidence="3" id="KW-1185">Reference proteome</keyword>
<dbReference type="Proteomes" id="UP001066276">
    <property type="component" value="Chromosome 11"/>
</dbReference>
<accession>A0AAV7L8V0</accession>
<evidence type="ECO:0000256" key="1">
    <source>
        <dbReference type="SAM" id="MobiDB-lite"/>
    </source>
</evidence>
<proteinExistence type="predicted"/>
<evidence type="ECO:0000313" key="3">
    <source>
        <dbReference type="Proteomes" id="UP001066276"/>
    </source>
</evidence>
<protein>
    <submittedName>
        <fullName evidence="2">Uncharacterized protein</fullName>
    </submittedName>
</protein>
<evidence type="ECO:0000313" key="2">
    <source>
        <dbReference type="EMBL" id="KAJ1087427.1"/>
    </source>
</evidence>
<dbReference type="AlphaFoldDB" id="A0AAV7L8V0"/>
<feature type="region of interest" description="Disordered" evidence="1">
    <location>
        <begin position="1"/>
        <end position="25"/>
    </location>
</feature>
<comment type="caution">
    <text evidence="2">The sequence shown here is derived from an EMBL/GenBank/DDBJ whole genome shotgun (WGS) entry which is preliminary data.</text>
</comment>
<dbReference type="EMBL" id="JANPWB010000015">
    <property type="protein sequence ID" value="KAJ1087427.1"/>
    <property type="molecule type" value="Genomic_DNA"/>
</dbReference>